<organism evidence="1 2">
    <name type="scientific">Paenibacillus xerothermodurans</name>
    <dbReference type="NCBI Taxonomy" id="1977292"/>
    <lineage>
        <taxon>Bacteria</taxon>
        <taxon>Bacillati</taxon>
        <taxon>Bacillota</taxon>
        <taxon>Bacilli</taxon>
        <taxon>Bacillales</taxon>
        <taxon>Paenibacillaceae</taxon>
        <taxon>Paenibacillus</taxon>
    </lineage>
</organism>
<dbReference type="EMBL" id="NHRJ02000003">
    <property type="protein sequence ID" value="PZE21293.1"/>
    <property type="molecule type" value="Genomic_DNA"/>
</dbReference>
<name>A0A2W1NQZ7_PAEXE</name>
<sequence>MTDYAQQCGPANKMLAQVVPCAQGPDGGASVASVASVARFDAASCINAVYRKKAARRAAFRMNI</sequence>
<dbReference type="AlphaFoldDB" id="A0A2W1NQZ7"/>
<comment type="caution">
    <text evidence="1">The sequence shown here is derived from an EMBL/GenBank/DDBJ whole genome shotgun (WGS) entry which is preliminary data.</text>
</comment>
<gene>
    <name evidence="1" type="ORF">CBW46_007960</name>
</gene>
<proteinExistence type="predicted"/>
<protein>
    <submittedName>
        <fullName evidence="1">Uncharacterized protein</fullName>
    </submittedName>
</protein>
<evidence type="ECO:0000313" key="1">
    <source>
        <dbReference type="EMBL" id="PZE21293.1"/>
    </source>
</evidence>
<reference evidence="1" key="1">
    <citation type="submission" date="2018-06" db="EMBL/GenBank/DDBJ databases">
        <title>Paenibacillus xerothermodurans sp. nov. an extremely dry heat resistant spore forming bacterium isolated from the soil of Cape Canaveral, Florida.</title>
        <authorList>
            <person name="Seuylemezian A."/>
            <person name="Kaur N."/>
            <person name="Patil P."/>
            <person name="Patil P."/>
            <person name="Mayilraj S."/>
            <person name="Vaishampayan P."/>
        </authorList>
    </citation>
    <scope>NUCLEOTIDE SEQUENCE [LARGE SCALE GENOMIC DNA]</scope>
    <source>
        <strain evidence="1">ATCC 27380</strain>
    </source>
</reference>
<keyword evidence="2" id="KW-1185">Reference proteome</keyword>
<accession>A0A2W1NQZ7</accession>
<dbReference type="Proteomes" id="UP000214746">
    <property type="component" value="Unassembled WGS sequence"/>
</dbReference>
<evidence type="ECO:0000313" key="2">
    <source>
        <dbReference type="Proteomes" id="UP000214746"/>
    </source>
</evidence>